<sequence length="234" mass="27842">MNYDLEIKQLLTLEKLIFSLRPETSEIESDYSLSNITIPKYLLRPYLSKVIKIIKREFLDKFQSNYTMICQSFLKQQNEEVNSLIGSYVQLIQTTTFINYIKSSDDTTKKTHSLKLKEFYESAFDRYENSEKVFKEGFRDRYHRIVGKINKLIEDYEIMKSYTVESSHDWLGLELDELNEYEGMMDDQADITFLEFLSLKEKRTMLRNEIDDVLMDMLKYTKLEARVNGQTVNP</sequence>
<reference evidence="2" key="1">
    <citation type="submission" date="2016-05" db="EMBL/GenBank/DDBJ databases">
        <title>Comparative genomics of biotechnologically important yeasts.</title>
        <authorList>
            <consortium name="DOE Joint Genome Institute"/>
            <person name="Riley R."/>
            <person name="Haridas S."/>
            <person name="Wolfe K.H."/>
            <person name="Lopes M.R."/>
            <person name="Hittinger C.T."/>
            <person name="Goker M."/>
            <person name="Salamov A."/>
            <person name="Wisecaver J."/>
            <person name="Long T.M."/>
            <person name="Aerts A.L."/>
            <person name="Barry K."/>
            <person name="Choi C."/>
            <person name="Clum A."/>
            <person name="Coughlan A.Y."/>
            <person name="Deshpande S."/>
            <person name="Douglass A.P."/>
            <person name="Hanson S.J."/>
            <person name="Klenk H.-P."/>
            <person name="Labutti K."/>
            <person name="Lapidus A."/>
            <person name="Lindquist E."/>
            <person name="Lipzen A."/>
            <person name="Meier-Kolthoff J.P."/>
            <person name="Ohm R.A."/>
            <person name="Otillar R.P."/>
            <person name="Pangilinan J."/>
            <person name="Peng Y."/>
            <person name="Rokas A."/>
            <person name="Rosa C.A."/>
            <person name="Scheuner C."/>
            <person name="Sibirny A.A."/>
            <person name="Slot J.C."/>
            <person name="Stielow J.B."/>
            <person name="Sun H."/>
            <person name="Kurtzman C.P."/>
            <person name="Blackwell M."/>
            <person name="Grigoriev I.V."/>
            <person name="Jeffries T.W."/>
        </authorList>
    </citation>
    <scope>NUCLEOTIDE SEQUENCE [LARGE SCALE GENOMIC DNA]</scope>
    <source>
        <strain evidence="2">NRRL Y-2460</strain>
    </source>
</reference>
<dbReference type="EMBL" id="KV454013">
    <property type="protein sequence ID" value="ODV96176.1"/>
    <property type="molecule type" value="Genomic_DNA"/>
</dbReference>
<dbReference type="AlphaFoldDB" id="A0A1E4TWR7"/>
<protein>
    <submittedName>
        <fullName evidence="1">Uncharacterized protein</fullName>
    </submittedName>
</protein>
<organism evidence="1 2">
    <name type="scientific">Pachysolen tannophilus NRRL Y-2460</name>
    <dbReference type="NCBI Taxonomy" id="669874"/>
    <lineage>
        <taxon>Eukaryota</taxon>
        <taxon>Fungi</taxon>
        <taxon>Dikarya</taxon>
        <taxon>Ascomycota</taxon>
        <taxon>Saccharomycotina</taxon>
        <taxon>Pichiomycetes</taxon>
        <taxon>Pachysolenaceae</taxon>
        <taxon>Pachysolen</taxon>
    </lineage>
</organism>
<evidence type="ECO:0000313" key="2">
    <source>
        <dbReference type="Proteomes" id="UP000094236"/>
    </source>
</evidence>
<keyword evidence="2" id="KW-1185">Reference proteome</keyword>
<evidence type="ECO:0000313" key="1">
    <source>
        <dbReference type="EMBL" id="ODV96176.1"/>
    </source>
</evidence>
<accession>A0A1E4TWR7</accession>
<dbReference type="Proteomes" id="UP000094236">
    <property type="component" value="Unassembled WGS sequence"/>
</dbReference>
<proteinExistence type="predicted"/>
<name>A0A1E4TWR7_PACTA</name>
<gene>
    <name evidence="1" type="ORF">PACTADRAFT_49572</name>
</gene>